<keyword evidence="3" id="KW-0238">DNA-binding</keyword>
<accession>A0A1B9GZ20</accession>
<evidence type="ECO:0000313" key="9">
    <source>
        <dbReference type="Proteomes" id="UP000092666"/>
    </source>
</evidence>
<gene>
    <name evidence="8" type="ORF">I316_02136</name>
</gene>
<keyword evidence="2" id="KW-0805">Transcription regulation</keyword>
<comment type="function">
    <text evidence="5">Transcriptional coactivator that stimulates GCN4-dependent transcriptional activity by bridging the DNA-binding region of GCN4 and TBP (SPT15), thereby recruiting TBP to GCN4-bound promoters. Involved in induction of the ribosome quality control (RQC) pathway; a pathway that degrades nascent peptide chains during problematic translation. Required to prevent stalled ribosomes from frameshifting.</text>
</comment>
<evidence type="ECO:0000256" key="4">
    <source>
        <dbReference type="ARBA" id="ARBA00023163"/>
    </source>
</evidence>
<organism evidence="8 9">
    <name type="scientific">Kwoniella heveanensis BCC8398</name>
    <dbReference type="NCBI Taxonomy" id="1296120"/>
    <lineage>
        <taxon>Eukaryota</taxon>
        <taxon>Fungi</taxon>
        <taxon>Dikarya</taxon>
        <taxon>Basidiomycota</taxon>
        <taxon>Agaricomycotina</taxon>
        <taxon>Tremellomycetes</taxon>
        <taxon>Tremellales</taxon>
        <taxon>Cryptococcaceae</taxon>
        <taxon>Kwoniella</taxon>
    </lineage>
</organism>
<feature type="compositionally biased region" description="Basic and acidic residues" evidence="6">
    <location>
        <begin position="69"/>
        <end position="89"/>
    </location>
</feature>
<dbReference type="SUPFAM" id="SSF47413">
    <property type="entry name" value="lambda repressor-like DNA-binding domains"/>
    <property type="match status" value="1"/>
</dbReference>
<dbReference type="PANTHER" id="PTHR10245">
    <property type="entry name" value="ENDOTHELIAL DIFFERENTIATION-RELATED FACTOR 1 MULTIPROTEIN BRIDGING FACTOR 1"/>
    <property type="match status" value="1"/>
</dbReference>
<dbReference type="CDD" id="cd00093">
    <property type="entry name" value="HTH_XRE"/>
    <property type="match status" value="1"/>
</dbReference>
<feature type="region of interest" description="Disordered" evidence="6">
    <location>
        <begin position="1"/>
        <end position="25"/>
    </location>
</feature>
<dbReference type="SMART" id="SM00530">
    <property type="entry name" value="HTH_XRE"/>
    <property type="match status" value="1"/>
</dbReference>
<evidence type="ECO:0000256" key="2">
    <source>
        <dbReference type="ARBA" id="ARBA00023015"/>
    </source>
</evidence>
<feature type="region of interest" description="Disordered" evidence="6">
    <location>
        <begin position="56"/>
        <end position="89"/>
    </location>
</feature>
<evidence type="ECO:0000313" key="8">
    <source>
        <dbReference type="EMBL" id="OCF36262.1"/>
    </source>
</evidence>
<evidence type="ECO:0000256" key="5">
    <source>
        <dbReference type="ARBA" id="ARBA00035107"/>
    </source>
</evidence>
<reference evidence="8 9" key="1">
    <citation type="submission" date="2013-07" db="EMBL/GenBank/DDBJ databases">
        <title>The Genome Sequence of Cryptococcus heveanensis BCC8398.</title>
        <authorList>
            <consortium name="The Broad Institute Genome Sequencing Platform"/>
            <person name="Cuomo C."/>
            <person name="Litvintseva A."/>
            <person name="Chen Y."/>
            <person name="Heitman J."/>
            <person name="Sun S."/>
            <person name="Springer D."/>
            <person name="Dromer F."/>
            <person name="Young S.K."/>
            <person name="Zeng Q."/>
            <person name="Gargeya S."/>
            <person name="Fitzgerald M."/>
            <person name="Abouelleil A."/>
            <person name="Alvarado L."/>
            <person name="Berlin A.M."/>
            <person name="Chapman S.B."/>
            <person name="Dewar J."/>
            <person name="Goldberg J."/>
            <person name="Griggs A."/>
            <person name="Gujja S."/>
            <person name="Hansen M."/>
            <person name="Howarth C."/>
            <person name="Imamovic A."/>
            <person name="Larimer J."/>
            <person name="McCowan C."/>
            <person name="Murphy C."/>
            <person name="Pearson M."/>
            <person name="Priest M."/>
            <person name="Roberts A."/>
            <person name="Saif S."/>
            <person name="Shea T."/>
            <person name="Sykes S."/>
            <person name="Wortman J."/>
            <person name="Nusbaum C."/>
            <person name="Birren B."/>
        </authorList>
    </citation>
    <scope>NUCLEOTIDE SEQUENCE [LARGE SCALE GENOMIC DNA]</scope>
    <source>
        <strain evidence="8 9">BCC8398</strain>
    </source>
</reference>
<feature type="domain" description="HTH cro/C1-type" evidence="7">
    <location>
        <begin position="111"/>
        <end position="158"/>
    </location>
</feature>
<dbReference type="InterPro" id="IPR013729">
    <property type="entry name" value="MBF1_N"/>
</dbReference>
<dbReference type="PROSITE" id="PS50943">
    <property type="entry name" value="HTH_CROC1"/>
    <property type="match status" value="1"/>
</dbReference>
<dbReference type="OrthoDB" id="10253401at2759"/>
<protein>
    <submittedName>
        <fullName evidence="8">Multiprotein-bridging factor 1</fullName>
    </submittedName>
</protein>
<dbReference type="STRING" id="1296120.A0A1B9GZ20"/>
<dbReference type="InterPro" id="IPR001387">
    <property type="entry name" value="Cro/C1-type_HTH"/>
</dbReference>
<keyword evidence="4" id="KW-0804">Transcription</keyword>
<name>A0A1B9GZ20_9TREE</name>
<proteinExistence type="inferred from homology"/>
<dbReference type="EMBL" id="KI669496">
    <property type="protein sequence ID" value="OCF36262.1"/>
    <property type="molecule type" value="Genomic_DNA"/>
</dbReference>
<reference evidence="9" key="2">
    <citation type="submission" date="2013-12" db="EMBL/GenBank/DDBJ databases">
        <title>Evolution of pathogenesis and genome organization in the Tremellales.</title>
        <authorList>
            <person name="Cuomo C."/>
            <person name="Litvintseva A."/>
            <person name="Heitman J."/>
            <person name="Chen Y."/>
            <person name="Sun S."/>
            <person name="Springer D."/>
            <person name="Dromer F."/>
            <person name="Young S."/>
            <person name="Zeng Q."/>
            <person name="Chapman S."/>
            <person name="Gujja S."/>
            <person name="Saif S."/>
            <person name="Birren B."/>
        </authorList>
    </citation>
    <scope>NUCLEOTIDE SEQUENCE [LARGE SCALE GENOMIC DNA]</scope>
    <source>
        <strain evidence="9">BCC8398</strain>
    </source>
</reference>
<evidence type="ECO:0000256" key="3">
    <source>
        <dbReference type="ARBA" id="ARBA00023125"/>
    </source>
</evidence>
<dbReference type="GO" id="GO:0003677">
    <property type="term" value="F:DNA binding"/>
    <property type="evidence" value="ECO:0007669"/>
    <property type="project" value="UniProtKB-KW"/>
</dbReference>
<evidence type="ECO:0000256" key="6">
    <source>
        <dbReference type="SAM" id="MobiDB-lite"/>
    </source>
</evidence>
<dbReference type="GO" id="GO:0005634">
    <property type="term" value="C:nucleus"/>
    <property type="evidence" value="ECO:0007669"/>
    <property type="project" value="TreeGrafter"/>
</dbReference>
<comment type="similarity">
    <text evidence="1">Belongs to the MBF1 family.</text>
</comment>
<sequence>MVRCYPSPSSLSMASDGGVVRSGWDDKPQIIGYKQQRPTVAKGSALNSAQRAGLVLSSESKGAGQAHGPADHQRIAKLDRDDAPKPPEKVGVEVGKAVATARMNIKNAEGKSMTQKELATAVNAQPAAIADLEAGRSIPDQQLLSKLERKLNVKLRGAKNTIGGPLHPPKKK</sequence>
<dbReference type="InterPro" id="IPR010982">
    <property type="entry name" value="Lambda_DNA-bd_dom_sf"/>
</dbReference>
<dbReference type="Pfam" id="PF08523">
    <property type="entry name" value="MBF1"/>
    <property type="match status" value="1"/>
</dbReference>
<keyword evidence="9" id="KW-1185">Reference proteome</keyword>
<dbReference type="PANTHER" id="PTHR10245:SF15">
    <property type="entry name" value="ENDOTHELIAL DIFFERENTIATION-RELATED FACTOR 1"/>
    <property type="match status" value="1"/>
</dbReference>
<dbReference type="Pfam" id="PF01381">
    <property type="entry name" value="HTH_3"/>
    <property type="match status" value="1"/>
</dbReference>
<evidence type="ECO:0000259" key="7">
    <source>
        <dbReference type="PROSITE" id="PS50943"/>
    </source>
</evidence>
<dbReference type="AlphaFoldDB" id="A0A1B9GZ20"/>
<dbReference type="Proteomes" id="UP000092666">
    <property type="component" value="Unassembled WGS sequence"/>
</dbReference>
<dbReference type="Gene3D" id="1.10.260.40">
    <property type="entry name" value="lambda repressor-like DNA-binding domains"/>
    <property type="match status" value="1"/>
</dbReference>
<evidence type="ECO:0000256" key="1">
    <source>
        <dbReference type="ARBA" id="ARBA00009802"/>
    </source>
</evidence>